<protein>
    <submittedName>
        <fullName evidence="1">Uncharacterized protein</fullName>
    </submittedName>
</protein>
<evidence type="ECO:0000313" key="1">
    <source>
        <dbReference type="EMBL" id="JAE37273.1"/>
    </source>
</evidence>
<organism evidence="1">
    <name type="scientific">Arundo donax</name>
    <name type="common">Giant reed</name>
    <name type="synonym">Donax arundinaceus</name>
    <dbReference type="NCBI Taxonomy" id="35708"/>
    <lineage>
        <taxon>Eukaryota</taxon>
        <taxon>Viridiplantae</taxon>
        <taxon>Streptophyta</taxon>
        <taxon>Embryophyta</taxon>
        <taxon>Tracheophyta</taxon>
        <taxon>Spermatophyta</taxon>
        <taxon>Magnoliopsida</taxon>
        <taxon>Liliopsida</taxon>
        <taxon>Poales</taxon>
        <taxon>Poaceae</taxon>
        <taxon>PACMAD clade</taxon>
        <taxon>Arundinoideae</taxon>
        <taxon>Arundineae</taxon>
        <taxon>Arundo</taxon>
    </lineage>
</organism>
<dbReference type="AlphaFoldDB" id="A0A0A9HWI9"/>
<proteinExistence type="predicted"/>
<accession>A0A0A9HWI9</accession>
<reference evidence="1" key="2">
    <citation type="journal article" date="2015" name="Data Brief">
        <title>Shoot transcriptome of the giant reed, Arundo donax.</title>
        <authorList>
            <person name="Barrero R.A."/>
            <person name="Guerrero F.D."/>
            <person name="Moolhuijzen P."/>
            <person name="Goolsby J.A."/>
            <person name="Tidwell J."/>
            <person name="Bellgard S.E."/>
            <person name="Bellgard M.I."/>
        </authorList>
    </citation>
    <scope>NUCLEOTIDE SEQUENCE</scope>
    <source>
        <tissue evidence="1">Shoot tissue taken approximately 20 cm above the soil surface</tissue>
    </source>
</reference>
<sequence>MTAAAQMVKVCSLYYVVVILAPSISTL</sequence>
<name>A0A0A9HWI9_ARUDO</name>
<dbReference type="EMBL" id="GBRH01160623">
    <property type="protein sequence ID" value="JAE37273.1"/>
    <property type="molecule type" value="Transcribed_RNA"/>
</dbReference>
<reference evidence="1" key="1">
    <citation type="submission" date="2014-09" db="EMBL/GenBank/DDBJ databases">
        <authorList>
            <person name="Magalhaes I.L.F."/>
            <person name="Oliveira U."/>
            <person name="Santos F.R."/>
            <person name="Vidigal T.H.D.A."/>
            <person name="Brescovit A.D."/>
            <person name="Santos A.J."/>
        </authorList>
    </citation>
    <scope>NUCLEOTIDE SEQUENCE</scope>
    <source>
        <tissue evidence="1">Shoot tissue taken approximately 20 cm above the soil surface</tissue>
    </source>
</reference>